<dbReference type="PANTHER" id="PTHR12922:SF7">
    <property type="entry name" value="UBIQUINONE BIOSYNTHESIS PROTEIN COQ4 HOMOLOG, MITOCHONDRIAL"/>
    <property type="match status" value="1"/>
</dbReference>
<evidence type="ECO:0000313" key="9">
    <source>
        <dbReference type="Proteomes" id="UP000284842"/>
    </source>
</evidence>
<dbReference type="EMBL" id="NHTK01006103">
    <property type="protein sequence ID" value="PPQ63937.1"/>
    <property type="molecule type" value="Genomic_DNA"/>
</dbReference>
<feature type="binding site" evidence="7">
    <location>
        <position position="186"/>
    </location>
    <ligand>
        <name>Zn(2+)</name>
        <dbReference type="ChEBI" id="CHEBI:29105"/>
    </ligand>
</feature>
<name>A0A409VEQ7_9AGAR</name>
<sequence length="305" mass="34341">MSFSARRAISTLPNVRTQLLSVPTASLRTLTRQNLFSPRISEGNHPHIRLINTTPAYDGHIPLSTFQTAILTVGSAVMSLVDPRRGDMVAALGETTAGPSLSRLRDHMLSSPEGRRVLKERPRVNSTTVDMDKLAQYPEGSFGRAYVTWLERCGVTPDTREPVHYIDDPELAYVMQRYRECHDFYHCICNLPVNVESELALKYFEFANLGLPMTALAALFGPLRLTEAKRSRLFSEYVPWALKCGGTARSLITVYWEERWEQNVEEMKKEFGIWDPPEARWSRPLSEAKALAERRAAASAADGQA</sequence>
<evidence type="ECO:0000256" key="3">
    <source>
        <dbReference type="ARBA" id="ARBA00023128"/>
    </source>
</evidence>
<comment type="subcellular location">
    <subcellularLocation>
        <location evidence="7">Mitochondrion inner membrane</location>
        <topology evidence="7">Peripheral membrane protein</topology>
        <orientation evidence="7">Matrix side</orientation>
    </subcellularLocation>
</comment>
<accession>A0A409VEQ7</accession>
<dbReference type="UniPathway" id="UPA00232"/>
<comment type="subunit">
    <text evidence="7">Component of a multi-subunit COQ enzyme complex, composed of at least COQ3, COQ4, COQ5, COQ6, COQ7 and COQ9.</text>
</comment>
<dbReference type="InParanoid" id="A0A409VEQ7"/>
<keyword evidence="2 7" id="KW-0999">Mitochondrion inner membrane</keyword>
<proteinExistence type="inferred from homology"/>
<evidence type="ECO:0000256" key="1">
    <source>
        <dbReference type="ARBA" id="ARBA00022688"/>
    </source>
</evidence>
<evidence type="ECO:0000256" key="6">
    <source>
        <dbReference type="ARBA" id="ARBA00081568"/>
    </source>
</evidence>
<gene>
    <name evidence="7" type="primary">COQ4</name>
    <name evidence="8" type="ORF">CVT24_009112</name>
</gene>
<dbReference type="InterPro" id="IPR027540">
    <property type="entry name" value="Coq4_euk"/>
</dbReference>
<keyword evidence="4 7" id="KW-0472">Membrane</keyword>
<protein>
    <recommendedName>
        <fullName evidence="6">4-hydroxy-3-methoxy-5-polyprenylbenzoate decarboxylase</fullName>
    </recommendedName>
</protein>
<feature type="binding site" evidence="7">
    <location>
        <position position="182"/>
    </location>
    <ligand>
        <name>Zn(2+)</name>
        <dbReference type="ChEBI" id="CHEBI:29105"/>
    </ligand>
</feature>
<comment type="caution">
    <text evidence="8">The sequence shown here is derived from an EMBL/GenBank/DDBJ whole genome shotgun (WGS) entry which is preliminary data.</text>
</comment>
<keyword evidence="9" id="KW-1185">Reference proteome</keyword>
<dbReference type="GO" id="GO:0120539">
    <property type="term" value="F:4-hydroxy-3-methoxy-5-polyprenylbenzoate decarboxylase activity"/>
    <property type="evidence" value="ECO:0007669"/>
    <property type="project" value="UniProtKB-EC"/>
</dbReference>
<comment type="catalytic activity">
    <reaction evidence="7">
        <text>a 4-hydroxy-3-methoxy-5-(all-trans-polyprenyl)benzoate + H(+) = a 2-methoxy-6-(all-trans-polyprenyl)phenol + CO2</text>
        <dbReference type="Rhea" id="RHEA:81179"/>
        <dbReference type="Rhea" id="RHEA-COMP:9551"/>
        <dbReference type="Rhea" id="RHEA-COMP:10931"/>
        <dbReference type="ChEBI" id="CHEBI:15378"/>
        <dbReference type="ChEBI" id="CHEBI:16526"/>
        <dbReference type="ChEBI" id="CHEBI:62731"/>
        <dbReference type="ChEBI" id="CHEBI:84443"/>
        <dbReference type="EC" id="4.1.1.130"/>
    </reaction>
</comment>
<dbReference type="Pfam" id="PF05019">
    <property type="entry name" value="Coq4"/>
    <property type="match status" value="1"/>
</dbReference>
<evidence type="ECO:0000313" key="8">
    <source>
        <dbReference type="EMBL" id="PPQ63937.1"/>
    </source>
</evidence>
<keyword evidence="5 7" id="KW-0456">Lyase</keyword>
<organism evidence="8 9">
    <name type="scientific">Panaeolus cyanescens</name>
    <dbReference type="NCBI Taxonomy" id="181874"/>
    <lineage>
        <taxon>Eukaryota</taxon>
        <taxon>Fungi</taxon>
        <taxon>Dikarya</taxon>
        <taxon>Basidiomycota</taxon>
        <taxon>Agaricomycotina</taxon>
        <taxon>Agaricomycetes</taxon>
        <taxon>Agaricomycetidae</taxon>
        <taxon>Agaricales</taxon>
        <taxon>Agaricineae</taxon>
        <taxon>Galeropsidaceae</taxon>
        <taxon>Panaeolus</taxon>
    </lineage>
</organism>
<comment type="similarity">
    <text evidence="7">Belongs to the COQ4 family.</text>
</comment>
<keyword evidence="7" id="KW-0479">Metal-binding</keyword>
<dbReference type="InterPro" id="IPR007715">
    <property type="entry name" value="Coq4"/>
</dbReference>
<comment type="pathway">
    <text evidence="7">Cofactor biosynthesis; ubiquinone biosynthesis.</text>
</comment>
<comment type="function">
    <text evidence="7">Lyase that catalyzes the C1-decarboxylation of 4-hydroxy-3-methoxy-5-(all-trans-polyprenyl)benzoic acid into 2-methoxy-6-(all-trans-polyprenyl)phenol during ubiquinone biosynthesis.</text>
</comment>
<evidence type="ECO:0000256" key="5">
    <source>
        <dbReference type="ARBA" id="ARBA00023239"/>
    </source>
</evidence>
<dbReference type="Proteomes" id="UP000284842">
    <property type="component" value="Unassembled WGS sequence"/>
</dbReference>
<dbReference type="AlphaFoldDB" id="A0A409VEQ7"/>
<dbReference type="FunCoup" id="A0A409VEQ7">
    <property type="interactions" value="304"/>
</dbReference>
<evidence type="ECO:0000256" key="2">
    <source>
        <dbReference type="ARBA" id="ARBA00022792"/>
    </source>
</evidence>
<keyword evidence="1 7" id="KW-0831">Ubiquinone biosynthesis</keyword>
<evidence type="ECO:0000256" key="4">
    <source>
        <dbReference type="ARBA" id="ARBA00023136"/>
    </source>
</evidence>
<keyword evidence="3 7" id="KW-0496">Mitochondrion</keyword>
<dbReference type="GO" id="GO:0031314">
    <property type="term" value="C:extrinsic component of mitochondrial inner membrane"/>
    <property type="evidence" value="ECO:0007669"/>
    <property type="project" value="UniProtKB-UniRule"/>
</dbReference>
<dbReference type="STRING" id="181874.A0A409VEQ7"/>
<feature type="binding site" evidence="7">
    <location>
        <position position="183"/>
    </location>
    <ligand>
        <name>Zn(2+)</name>
        <dbReference type="ChEBI" id="CHEBI:29105"/>
    </ligand>
</feature>
<comment type="cofactor">
    <cofactor evidence="7">
        <name>Zn(2+)</name>
        <dbReference type="ChEBI" id="CHEBI:29105"/>
    </cofactor>
</comment>
<keyword evidence="7" id="KW-0862">Zinc</keyword>
<feature type="binding site" evidence="7">
    <location>
        <position position="198"/>
    </location>
    <ligand>
        <name>Zn(2+)</name>
        <dbReference type="ChEBI" id="CHEBI:29105"/>
    </ligand>
</feature>
<dbReference type="GO" id="GO:0008270">
    <property type="term" value="F:zinc ion binding"/>
    <property type="evidence" value="ECO:0007669"/>
    <property type="project" value="UniProtKB-UniRule"/>
</dbReference>
<reference evidence="8 9" key="1">
    <citation type="journal article" date="2018" name="Evol. Lett.">
        <title>Horizontal gene cluster transfer increased hallucinogenic mushroom diversity.</title>
        <authorList>
            <person name="Reynolds H.T."/>
            <person name="Vijayakumar V."/>
            <person name="Gluck-Thaler E."/>
            <person name="Korotkin H.B."/>
            <person name="Matheny P.B."/>
            <person name="Slot J.C."/>
        </authorList>
    </citation>
    <scope>NUCLEOTIDE SEQUENCE [LARGE SCALE GENOMIC DNA]</scope>
    <source>
        <strain evidence="8 9">2629</strain>
    </source>
</reference>
<dbReference type="HAMAP" id="MF_03111">
    <property type="entry name" value="Coq4"/>
    <property type="match status" value="1"/>
</dbReference>
<dbReference type="OrthoDB" id="4249at2759"/>
<evidence type="ECO:0000256" key="7">
    <source>
        <dbReference type="HAMAP-Rule" id="MF_03111"/>
    </source>
</evidence>
<dbReference type="PANTHER" id="PTHR12922">
    <property type="entry name" value="UBIQUINONE BIOSYNTHESIS PROTEIN"/>
    <property type="match status" value="1"/>
</dbReference>